<proteinExistence type="predicted"/>
<dbReference type="InterPro" id="IPR011042">
    <property type="entry name" value="6-blade_b-propeller_TolB-like"/>
</dbReference>
<protein>
    <submittedName>
        <fullName evidence="4">Tripartite motif-containing protein 2-like</fullName>
    </submittedName>
</protein>
<reference evidence="4 5" key="1">
    <citation type="journal article" date="2023" name="BMC Biol.">
        <title>The compact genome of the sponge Oopsacas minuta (Hexactinellida) is lacking key metazoan core genes.</title>
        <authorList>
            <person name="Santini S."/>
            <person name="Schenkelaars Q."/>
            <person name="Jourda C."/>
            <person name="Duchesne M."/>
            <person name="Belahbib H."/>
            <person name="Rocher C."/>
            <person name="Selva M."/>
            <person name="Riesgo A."/>
            <person name="Vervoort M."/>
            <person name="Leys S.P."/>
            <person name="Kodjabachian L."/>
            <person name="Le Bivic A."/>
            <person name="Borchiellini C."/>
            <person name="Claverie J.M."/>
            <person name="Renard E."/>
        </authorList>
    </citation>
    <scope>NUCLEOTIDE SEQUENCE [LARGE SCALE GENOMIC DNA]</scope>
    <source>
        <strain evidence="4">SPO-2</strain>
    </source>
</reference>
<dbReference type="InterPro" id="IPR050952">
    <property type="entry name" value="TRIM-NHL_E3_ligases"/>
</dbReference>
<feature type="repeat" description="NHL" evidence="2">
    <location>
        <begin position="225"/>
        <end position="267"/>
    </location>
</feature>
<organism evidence="4 5">
    <name type="scientific">Oopsacas minuta</name>
    <dbReference type="NCBI Taxonomy" id="111878"/>
    <lineage>
        <taxon>Eukaryota</taxon>
        <taxon>Metazoa</taxon>
        <taxon>Porifera</taxon>
        <taxon>Hexactinellida</taxon>
        <taxon>Hexasterophora</taxon>
        <taxon>Lyssacinosida</taxon>
        <taxon>Leucopsacidae</taxon>
        <taxon>Oopsacas</taxon>
    </lineage>
</organism>
<feature type="coiled-coil region" evidence="3">
    <location>
        <begin position="52"/>
        <end position="92"/>
    </location>
</feature>
<dbReference type="Proteomes" id="UP001165289">
    <property type="component" value="Unassembled WGS sequence"/>
</dbReference>
<dbReference type="SUPFAM" id="SSF63825">
    <property type="entry name" value="YWTD domain"/>
    <property type="match status" value="1"/>
</dbReference>
<keyword evidence="3" id="KW-0175">Coiled coil</keyword>
<dbReference type="GO" id="GO:0008270">
    <property type="term" value="F:zinc ion binding"/>
    <property type="evidence" value="ECO:0007669"/>
    <property type="project" value="UniProtKB-KW"/>
</dbReference>
<accession>A0AAV7K0E8</accession>
<dbReference type="PROSITE" id="PS51125">
    <property type="entry name" value="NHL"/>
    <property type="match status" value="1"/>
</dbReference>
<evidence type="ECO:0000313" key="5">
    <source>
        <dbReference type="Proteomes" id="UP001165289"/>
    </source>
</evidence>
<dbReference type="CDD" id="cd05819">
    <property type="entry name" value="NHL"/>
    <property type="match status" value="1"/>
</dbReference>
<dbReference type="EMBL" id="JAKMXF010000222">
    <property type="protein sequence ID" value="KAI6654555.1"/>
    <property type="molecule type" value="Genomic_DNA"/>
</dbReference>
<dbReference type="GO" id="GO:0043161">
    <property type="term" value="P:proteasome-mediated ubiquitin-dependent protein catabolic process"/>
    <property type="evidence" value="ECO:0007669"/>
    <property type="project" value="TreeGrafter"/>
</dbReference>
<evidence type="ECO:0000313" key="4">
    <source>
        <dbReference type="EMBL" id="KAI6654555.1"/>
    </source>
</evidence>
<dbReference type="PANTHER" id="PTHR24104">
    <property type="entry name" value="E3 UBIQUITIN-PROTEIN LIGASE NHLRC1-RELATED"/>
    <property type="match status" value="1"/>
</dbReference>
<evidence type="ECO:0000256" key="2">
    <source>
        <dbReference type="PROSITE-ProRule" id="PRU00504"/>
    </source>
</evidence>
<dbReference type="AlphaFoldDB" id="A0AAV7K0E8"/>
<dbReference type="Gene3D" id="2.120.10.30">
    <property type="entry name" value="TolB, C-terminal domain"/>
    <property type="match status" value="2"/>
</dbReference>
<dbReference type="GO" id="GO:0061630">
    <property type="term" value="F:ubiquitin protein ligase activity"/>
    <property type="evidence" value="ECO:0007669"/>
    <property type="project" value="TreeGrafter"/>
</dbReference>
<evidence type="ECO:0000256" key="3">
    <source>
        <dbReference type="SAM" id="Coils"/>
    </source>
</evidence>
<name>A0AAV7K0E8_9METZ</name>
<dbReference type="GO" id="GO:0000209">
    <property type="term" value="P:protein polyubiquitination"/>
    <property type="evidence" value="ECO:0007669"/>
    <property type="project" value="TreeGrafter"/>
</dbReference>
<comment type="caution">
    <text evidence="4">The sequence shown here is derived from an EMBL/GenBank/DDBJ whole genome shotgun (WGS) entry which is preliminary data.</text>
</comment>
<dbReference type="InterPro" id="IPR001258">
    <property type="entry name" value="NHL_repeat"/>
</dbReference>
<sequence length="397" mass="45941">MEFDYLAYIEELKDEVEMKFDKIITAANNRMKHLLDILTQLADKFRKNRIIIEEELERLDSLLEESNKTTNLNEFDEKVRMVQEKRESLTELTHLDYVCVKWDHKLLDLISDYGNMSVERGALYSSRFNHRVSTCLNQSSISLLEPDNLAIDSYNQELYVLDSANSCVFVFSREGEYIRQFGQGLLSLWGGMDEPKGISIRDKRVFVTQSQGHCLKEYNLEGTQRGQVGSKGNSPRQFNTPIGIDTDTSNIFVCDCHNNRIQVLDYNLKFVRRISGVSLNFPRQLRVLDNRIFVLSLYLTCIQEIDKQDGSWIRSIITLDNSDQVSRITFSFDRIRNLFLCNPVTHSVSVFSHNNEQLLHTCDFPKRQELLCVASLGGDVCVIAREKDTYEVLSIRI</sequence>
<dbReference type="PANTHER" id="PTHR24104:SF25">
    <property type="entry name" value="PROTEIN LIN-41"/>
    <property type="match status" value="1"/>
</dbReference>
<gene>
    <name evidence="4" type="ORF">LOD99_951</name>
</gene>
<keyword evidence="1" id="KW-0677">Repeat</keyword>
<evidence type="ECO:0000256" key="1">
    <source>
        <dbReference type="ARBA" id="ARBA00022737"/>
    </source>
</evidence>
<keyword evidence="5" id="KW-1185">Reference proteome</keyword>